<protein>
    <submittedName>
        <fullName evidence="3">Uncharacterized protein</fullName>
    </submittedName>
</protein>
<accession>L9WYB7</accession>
<dbReference type="AlphaFoldDB" id="L9WYB7"/>
<organism evidence="3 4">
    <name type="scientific">Natronococcus amylolyticus DSM 10524</name>
    <dbReference type="NCBI Taxonomy" id="1227497"/>
    <lineage>
        <taxon>Archaea</taxon>
        <taxon>Methanobacteriati</taxon>
        <taxon>Methanobacteriota</taxon>
        <taxon>Stenosarchaea group</taxon>
        <taxon>Halobacteria</taxon>
        <taxon>Halobacteriales</taxon>
        <taxon>Natrialbaceae</taxon>
        <taxon>Natronococcus</taxon>
    </lineage>
</organism>
<proteinExistence type="predicted"/>
<keyword evidence="2" id="KW-0812">Transmembrane</keyword>
<comment type="caution">
    <text evidence="3">The sequence shown here is derived from an EMBL/GenBank/DDBJ whole genome shotgun (WGS) entry which is preliminary data.</text>
</comment>
<dbReference type="RefSeq" id="WP_005559579.1">
    <property type="nucleotide sequence ID" value="NZ_AOIB01000038.1"/>
</dbReference>
<feature type="transmembrane region" description="Helical" evidence="2">
    <location>
        <begin position="7"/>
        <end position="23"/>
    </location>
</feature>
<keyword evidence="2" id="KW-0472">Membrane</keyword>
<reference evidence="3 4" key="1">
    <citation type="journal article" date="2014" name="PLoS Genet.">
        <title>Phylogenetically driven sequencing of extremely halophilic archaea reveals strategies for static and dynamic osmo-response.</title>
        <authorList>
            <person name="Becker E.A."/>
            <person name="Seitzer P.M."/>
            <person name="Tritt A."/>
            <person name="Larsen D."/>
            <person name="Krusor M."/>
            <person name="Yao A.I."/>
            <person name="Wu D."/>
            <person name="Madern D."/>
            <person name="Eisen J.A."/>
            <person name="Darling A.E."/>
            <person name="Facciotti M.T."/>
        </authorList>
    </citation>
    <scope>NUCLEOTIDE SEQUENCE [LARGE SCALE GENOMIC DNA]</scope>
    <source>
        <strain evidence="3 4">DSM 10524</strain>
    </source>
</reference>
<evidence type="ECO:0000313" key="4">
    <source>
        <dbReference type="Proteomes" id="UP000011688"/>
    </source>
</evidence>
<feature type="transmembrane region" description="Helical" evidence="2">
    <location>
        <begin position="29"/>
        <end position="46"/>
    </location>
</feature>
<dbReference type="OrthoDB" id="307011at2157"/>
<evidence type="ECO:0000256" key="2">
    <source>
        <dbReference type="SAM" id="Phobius"/>
    </source>
</evidence>
<feature type="region of interest" description="Disordered" evidence="1">
    <location>
        <begin position="139"/>
        <end position="166"/>
    </location>
</feature>
<dbReference type="Proteomes" id="UP000011688">
    <property type="component" value="Unassembled WGS sequence"/>
</dbReference>
<feature type="transmembrane region" description="Helical" evidence="2">
    <location>
        <begin position="58"/>
        <end position="78"/>
    </location>
</feature>
<dbReference type="STRING" id="1227497.C491_20307"/>
<dbReference type="PATRIC" id="fig|1227497.3.peg.4163"/>
<dbReference type="eggNOG" id="arCOG10742">
    <property type="taxonomic scope" value="Archaea"/>
</dbReference>
<name>L9WYB7_9EURY</name>
<feature type="transmembrane region" description="Helical" evidence="2">
    <location>
        <begin position="98"/>
        <end position="117"/>
    </location>
</feature>
<sequence>MTRNTTMTVIGVLSVVALVTAALGLYRVFSFVGAATILAVFAVATIERNGSELDLAPYTGLIGILGAFFVAGLAGIWLTWEPGVTDYSYVLGVPTSTLIYFGFIWLLPLTCAVYYSLLFDRVASEEIVEGILEDARKAQRGESLPLASEQPESTLEATDGGEQTDE</sequence>
<evidence type="ECO:0000313" key="3">
    <source>
        <dbReference type="EMBL" id="ELY54171.1"/>
    </source>
</evidence>
<gene>
    <name evidence="3" type="ORF">C491_20307</name>
</gene>
<keyword evidence="2" id="KW-1133">Transmembrane helix</keyword>
<keyword evidence="4" id="KW-1185">Reference proteome</keyword>
<evidence type="ECO:0000256" key="1">
    <source>
        <dbReference type="SAM" id="MobiDB-lite"/>
    </source>
</evidence>
<dbReference type="EMBL" id="AOIB01000038">
    <property type="protein sequence ID" value="ELY54171.1"/>
    <property type="molecule type" value="Genomic_DNA"/>
</dbReference>